<reference evidence="2" key="1">
    <citation type="journal article" date="2023" name="Nat. Commun.">
        <title>Diploid and tetraploid genomes of Acorus and the evolution of monocots.</title>
        <authorList>
            <person name="Ma L."/>
            <person name="Liu K.W."/>
            <person name="Li Z."/>
            <person name="Hsiao Y.Y."/>
            <person name="Qi Y."/>
            <person name="Fu T."/>
            <person name="Tang G.D."/>
            <person name="Zhang D."/>
            <person name="Sun W.H."/>
            <person name="Liu D.K."/>
            <person name="Li Y."/>
            <person name="Chen G.Z."/>
            <person name="Liu X.D."/>
            <person name="Liao X.Y."/>
            <person name="Jiang Y.T."/>
            <person name="Yu X."/>
            <person name="Hao Y."/>
            <person name="Huang J."/>
            <person name="Zhao X.W."/>
            <person name="Ke S."/>
            <person name="Chen Y.Y."/>
            <person name="Wu W.L."/>
            <person name="Hsu J.L."/>
            <person name="Lin Y.F."/>
            <person name="Huang M.D."/>
            <person name="Li C.Y."/>
            <person name="Huang L."/>
            <person name="Wang Z.W."/>
            <person name="Zhao X."/>
            <person name="Zhong W.Y."/>
            <person name="Peng D.H."/>
            <person name="Ahmad S."/>
            <person name="Lan S."/>
            <person name="Zhang J.S."/>
            <person name="Tsai W.C."/>
            <person name="Van de Peer Y."/>
            <person name="Liu Z.J."/>
        </authorList>
    </citation>
    <scope>NUCLEOTIDE SEQUENCE</scope>
    <source>
        <strain evidence="2">SCP</strain>
    </source>
</reference>
<dbReference type="Proteomes" id="UP001179952">
    <property type="component" value="Unassembled WGS sequence"/>
</dbReference>
<keyword evidence="3" id="KW-1185">Reference proteome</keyword>
<feature type="compositionally biased region" description="Basic and acidic residues" evidence="1">
    <location>
        <begin position="76"/>
        <end position="85"/>
    </location>
</feature>
<reference evidence="2" key="2">
    <citation type="submission" date="2023-06" db="EMBL/GenBank/DDBJ databases">
        <authorList>
            <person name="Ma L."/>
            <person name="Liu K.-W."/>
            <person name="Li Z."/>
            <person name="Hsiao Y.-Y."/>
            <person name="Qi Y."/>
            <person name="Fu T."/>
            <person name="Tang G."/>
            <person name="Zhang D."/>
            <person name="Sun W.-H."/>
            <person name="Liu D.-K."/>
            <person name="Li Y."/>
            <person name="Chen G.-Z."/>
            <person name="Liu X.-D."/>
            <person name="Liao X.-Y."/>
            <person name="Jiang Y.-T."/>
            <person name="Yu X."/>
            <person name="Hao Y."/>
            <person name="Huang J."/>
            <person name="Zhao X.-W."/>
            <person name="Ke S."/>
            <person name="Chen Y.-Y."/>
            <person name="Wu W.-L."/>
            <person name="Hsu J.-L."/>
            <person name="Lin Y.-F."/>
            <person name="Huang M.-D."/>
            <person name="Li C.-Y."/>
            <person name="Huang L."/>
            <person name="Wang Z.-W."/>
            <person name="Zhao X."/>
            <person name="Zhong W.-Y."/>
            <person name="Peng D.-H."/>
            <person name="Ahmad S."/>
            <person name="Lan S."/>
            <person name="Zhang J.-S."/>
            <person name="Tsai W.-C."/>
            <person name="Van De Peer Y."/>
            <person name="Liu Z.-J."/>
        </authorList>
    </citation>
    <scope>NUCLEOTIDE SEQUENCE</scope>
    <source>
        <strain evidence="2">SCP</strain>
        <tissue evidence="2">Leaves</tissue>
    </source>
</reference>
<evidence type="ECO:0000256" key="1">
    <source>
        <dbReference type="SAM" id="MobiDB-lite"/>
    </source>
</evidence>
<evidence type="ECO:0000313" key="3">
    <source>
        <dbReference type="Proteomes" id="UP001179952"/>
    </source>
</evidence>
<evidence type="ECO:0000313" key="2">
    <source>
        <dbReference type="EMBL" id="KAK1263574.1"/>
    </source>
</evidence>
<dbReference type="AlphaFoldDB" id="A0AAV9AHK8"/>
<comment type="caution">
    <text evidence="2">The sequence shown here is derived from an EMBL/GenBank/DDBJ whole genome shotgun (WGS) entry which is preliminary data.</text>
</comment>
<name>A0AAV9AHK8_ACOGR</name>
<dbReference type="EMBL" id="JAUJYN010000009">
    <property type="protein sequence ID" value="KAK1263574.1"/>
    <property type="molecule type" value="Genomic_DNA"/>
</dbReference>
<proteinExistence type="predicted"/>
<feature type="region of interest" description="Disordered" evidence="1">
    <location>
        <begin position="68"/>
        <end position="102"/>
    </location>
</feature>
<feature type="compositionally biased region" description="Gly residues" evidence="1">
    <location>
        <begin position="8"/>
        <end position="17"/>
    </location>
</feature>
<sequence>MRSEERMGGGGGKGGSSEGILTYNRRKRSKAGADGVEQPVTAKNLFLTTTTFSPPIVLADNPVPDTIEVESEADFEDHMSDDVRRKQPCPPKPKKKSDAFEEKIDGVLDKTASSATRHATSHASTLGRPTPTIADCYASLKQTPGIELGSQLYVFALRYFVVPEHRELWMLEQNPDIRAKLLQSHFNSELR</sequence>
<accession>A0AAV9AHK8</accession>
<gene>
    <name evidence="2" type="ORF">QJS04_geneDACA009204</name>
</gene>
<organism evidence="2 3">
    <name type="scientific">Acorus gramineus</name>
    <name type="common">Dwarf sweet flag</name>
    <dbReference type="NCBI Taxonomy" id="55184"/>
    <lineage>
        <taxon>Eukaryota</taxon>
        <taxon>Viridiplantae</taxon>
        <taxon>Streptophyta</taxon>
        <taxon>Embryophyta</taxon>
        <taxon>Tracheophyta</taxon>
        <taxon>Spermatophyta</taxon>
        <taxon>Magnoliopsida</taxon>
        <taxon>Liliopsida</taxon>
        <taxon>Acoraceae</taxon>
        <taxon>Acorus</taxon>
    </lineage>
</organism>
<protein>
    <submittedName>
        <fullName evidence="2">Uncharacterized protein</fullName>
    </submittedName>
</protein>
<feature type="region of interest" description="Disordered" evidence="1">
    <location>
        <begin position="1"/>
        <end position="36"/>
    </location>
</feature>